<keyword evidence="1" id="KW-0255">Endonuclease</keyword>
<dbReference type="AlphaFoldDB" id="A0A849JVH9"/>
<gene>
    <name evidence="1" type="ORF">HLI28_07120</name>
</gene>
<keyword evidence="2" id="KW-1185">Reference proteome</keyword>
<dbReference type="Proteomes" id="UP000557204">
    <property type="component" value="Unassembled WGS sequence"/>
</dbReference>
<protein>
    <submittedName>
        <fullName evidence="1">Restriction endonuclease</fullName>
    </submittedName>
</protein>
<organism evidence="1 2">
    <name type="scientific">Isoptericola sediminis</name>
    <dbReference type="NCBI Taxonomy" id="2733572"/>
    <lineage>
        <taxon>Bacteria</taxon>
        <taxon>Bacillati</taxon>
        <taxon>Actinomycetota</taxon>
        <taxon>Actinomycetes</taxon>
        <taxon>Micrococcales</taxon>
        <taxon>Promicromonosporaceae</taxon>
        <taxon>Isoptericola</taxon>
    </lineage>
</organism>
<comment type="caution">
    <text evidence="1">The sequence shown here is derived from an EMBL/GenBank/DDBJ whole genome shotgun (WGS) entry which is preliminary data.</text>
</comment>
<keyword evidence="1" id="KW-0378">Hydrolase</keyword>
<evidence type="ECO:0000313" key="1">
    <source>
        <dbReference type="EMBL" id="NNU27312.1"/>
    </source>
</evidence>
<dbReference type="GO" id="GO:0004519">
    <property type="term" value="F:endonuclease activity"/>
    <property type="evidence" value="ECO:0007669"/>
    <property type="project" value="UniProtKB-KW"/>
</dbReference>
<dbReference type="PANTHER" id="PTHR38733:SF1">
    <property type="entry name" value="TYPE IV METHYL-DIRECTED RESTRICTION ENZYME ECOKMCRBC"/>
    <property type="match status" value="1"/>
</dbReference>
<dbReference type="Pfam" id="PF10117">
    <property type="entry name" value="McrBC"/>
    <property type="match status" value="1"/>
</dbReference>
<reference evidence="1 2" key="1">
    <citation type="submission" date="2020-05" db="EMBL/GenBank/DDBJ databases">
        <title>Genome sequence of Isoptericola sp. JC619 isolated from Chilika lagoon, India.</title>
        <authorList>
            <person name="Kumar D."/>
            <person name="Appam K."/>
            <person name="Gandham S."/>
            <person name="Uppada J."/>
            <person name="Sasikala C."/>
            <person name="Venkata Ramana C."/>
        </authorList>
    </citation>
    <scope>NUCLEOTIDE SEQUENCE [LARGE SCALE GENOMIC DNA]</scope>
    <source>
        <strain evidence="1 2">JC619</strain>
    </source>
</reference>
<evidence type="ECO:0000313" key="2">
    <source>
        <dbReference type="Proteomes" id="UP000557204"/>
    </source>
</evidence>
<accession>A0A849JVH9</accession>
<dbReference type="PANTHER" id="PTHR38733">
    <property type="entry name" value="PROTEIN MCRC"/>
    <property type="match status" value="1"/>
</dbReference>
<name>A0A849JVH9_9MICO</name>
<dbReference type="RefSeq" id="WP_171246822.1">
    <property type="nucleotide sequence ID" value="NZ_JABFAJ010000012.1"/>
</dbReference>
<proteinExistence type="predicted"/>
<dbReference type="EMBL" id="JABFAJ010000012">
    <property type="protein sequence ID" value="NNU27312.1"/>
    <property type="molecule type" value="Genomic_DNA"/>
</dbReference>
<dbReference type="InterPro" id="IPR019292">
    <property type="entry name" value="McrC"/>
</dbReference>
<keyword evidence="1" id="KW-0540">Nuclease</keyword>
<sequence length="396" mass="43822">MRVELPENDQSGGVLPLEDAAATALALTELVEVRRDTPTRWRILPRRNRIGAVRVGELEVVVRPKAAFASVMFMLGYARDPGYLPWEVDGFVEDDLWSAVGETLARLAERGLMQGVLQGYVTRDDALGVLRGRVRAADQAARRPGALLPLEVTYDEYEPDIAENRILRAALNRMMLVPRLPRRVHSRLGHLSGRLDGVSPLVPGAPLPAWRRTRMNLRYQPALQLAEVVLRSVGLSSTVGGMPVASFVVDMATVFEDFATTALRESLFRLSPRGRTVAQHQAWADEGERVRIKPDIVHFAGRQPRIVFDAKYKLGSEDGGYPTSDVYQMHAYCTALGLRRGYLVYAGSRAEGAGASTHRILNTEIDVVQWPLDVRAVPAELLDQIDVLAIDAGQYP</sequence>